<dbReference type="InterPro" id="IPR050437">
    <property type="entry name" value="Ribos_protein_bS1-like"/>
</dbReference>
<dbReference type="PANTHER" id="PTHR10724">
    <property type="entry name" value="30S RIBOSOMAL PROTEIN S1"/>
    <property type="match status" value="1"/>
</dbReference>
<accession>A0A1B1YVZ9</accession>
<dbReference type="NCBIfam" id="TIGR00717">
    <property type="entry name" value="rpsA"/>
    <property type="match status" value="1"/>
</dbReference>
<feature type="domain" description="S1 motif" evidence="8">
    <location>
        <begin position="451"/>
        <end position="520"/>
    </location>
</feature>
<evidence type="ECO:0000259" key="8">
    <source>
        <dbReference type="PROSITE" id="PS50126"/>
    </source>
</evidence>
<evidence type="ECO:0000256" key="1">
    <source>
        <dbReference type="ARBA" id="ARBA00006767"/>
    </source>
</evidence>
<reference evidence="10" key="1">
    <citation type="submission" date="2016-03" db="EMBL/GenBank/DDBJ databases">
        <title>Complete genome sequence of Solimmundus cernigliae, representing a novel lineage of polycyclic aromatic hydrocarbon degraders within the Gammaproteobacteria.</title>
        <authorList>
            <person name="Singleton D.R."/>
            <person name="Dickey A.N."/>
            <person name="Scholl E.H."/>
            <person name="Wright F.A."/>
            <person name="Aitken M.D."/>
        </authorList>
    </citation>
    <scope>NUCLEOTIDE SEQUENCE [LARGE SCALE GENOMIC DNA]</scope>
    <source>
        <strain evidence="10">TR3.2</strain>
    </source>
</reference>
<dbReference type="InterPro" id="IPR000110">
    <property type="entry name" value="Ribosomal_bS1"/>
</dbReference>
<dbReference type="PROSITE" id="PS50126">
    <property type="entry name" value="S1"/>
    <property type="match status" value="6"/>
</dbReference>
<gene>
    <name evidence="9" type="primary">rpsA</name>
    <name evidence="9" type="ORF">PG2T_12960</name>
</gene>
<name>A0A1B1YVZ9_9GAMM</name>
<dbReference type="InterPro" id="IPR003029">
    <property type="entry name" value="S1_domain"/>
</dbReference>
<evidence type="ECO:0000256" key="4">
    <source>
        <dbReference type="ARBA" id="ARBA00022980"/>
    </source>
</evidence>
<keyword evidence="2" id="KW-0677">Repeat</keyword>
<keyword evidence="10" id="KW-1185">Reference proteome</keyword>
<proteinExistence type="inferred from homology"/>
<dbReference type="STRING" id="1810504.PG2T_12960"/>
<dbReference type="EMBL" id="CP014671">
    <property type="protein sequence ID" value="ANX04994.1"/>
    <property type="molecule type" value="Genomic_DNA"/>
</dbReference>
<dbReference type="PRINTS" id="PR00681">
    <property type="entry name" value="RIBOSOMALS1"/>
</dbReference>
<dbReference type="GO" id="GO:0003729">
    <property type="term" value="F:mRNA binding"/>
    <property type="evidence" value="ECO:0007669"/>
    <property type="project" value="TreeGrafter"/>
</dbReference>
<keyword evidence="5" id="KW-0687">Ribonucleoprotein</keyword>
<feature type="domain" description="S1 motif" evidence="8">
    <location>
        <begin position="277"/>
        <end position="347"/>
    </location>
</feature>
<comment type="similarity">
    <text evidence="1">Belongs to the bacterial ribosomal protein bS1 family.</text>
</comment>
<dbReference type="RefSeq" id="WP_068806304.1">
    <property type="nucleotide sequence ID" value="NZ_CP014671.1"/>
</dbReference>
<keyword evidence="3" id="KW-0694">RNA-binding</keyword>
<evidence type="ECO:0000256" key="5">
    <source>
        <dbReference type="ARBA" id="ARBA00023274"/>
    </source>
</evidence>
<dbReference type="Gene3D" id="2.40.50.140">
    <property type="entry name" value="Nucleic acid-binding proteins"/>
    <property type="match status" value="6"/>
</dbReference>
<dbReference type="CDD" id="cd05688">
    <property type="entry name" value="S1_RPS1_repeat_ec3"/>
    <property type="match status" value="1"/>
</dbReference>
<organism evidence="9 10">
    <name type="scientific">Immundisolibacter cernigliae</name>
    <dbReference type="NCBI Taxonomy" id="1810504"/>
    <lineage>
        <taxon>Bacteria</taxon>
        <taxon>Pseudomonadati</taxon>
        <taxon>Pseudomonadota</taxon>
        <taxon>Gammaproteobacteria</taxon>
        <taxon>Immundisolibacterales</taxon>
        <taxon>Immundisolibacteraceae</taxon>
        <taxon>Immundisolibacter</taxon>
    </lineage>
</organism>
<dbReference type="CDD" id="cd05687">
    <property type="entry name" value="S1_RPS1_repeat_ec1_hs1"/>
    <property type="match status" value="1"/>
</dbReference>
<evidence type="ECO:0000256" key="2">
    <source>
        <dbReference type="ARBA" id="ARBA00022737"/>
    </source>
</evidence>
<dbReference type="FunFam" id="2.40.50.140:FF:000011">
    <property type="entry name" value="30S ribosomal protein S1"/>
    <property type="match status" value="1"/>
</dbReference>
<feature type="domain" description="S1 motif" evidence="8">
    <location>
        <begin position="21"/>
        <end position="87"/>
    </location>
</feature>
<dbReference type="InterPro" id="IPR035104">
    <property type="entry name" value="Ribosomal_protein_S1-like"/>
</dbReference>
<sequence>MTESFAALLEESLSNRKLQPGSIVRATVVDLDNNFVTVNAGLKSEALIPVQEFRNERGELECAIGDVVEVALKAIEDGYGETVLSREEARLNKQWIVLEDAFEKSEPITGVITDKVKGGFTVMIGDVRAFLPGSLVDIRPVRDVTHLEGREIEFKCIKLDRKRNNVVVSRRAVLEDSYVEERRTLIESLEEGQIKHGIVKNLTDYGAFVDLGGIDGLLHVTDMAWKRVRHPSEVVKVGDELEVKILKFDRERVRVSLGLKQLQEDPWVNIARRYPVGSRLVGTVTNVTDYGCFVEIEDGVEGLVHMSEMDWTNRNVQPAKVVQPGDQVEVMILDVDGERRRISLGMKQCRMNPWEEFAALHRKGDKVSGRIKSITDFGVFVELDGGIDGLVHLTDISWDKPGEEAIRDLKKGDLVNAVVMLVDPERERISLGMKQVEGDAWTDYVEQNPRGTRVTAKVTQVEPKLVLLELAPGIEGSMKGSDASQDKTKDATEVLKVGDEVEAMIIAIDSKTRSIQLSVRAQELKEEAAAVEDYRSTNVTGTTSLGDLLKEHLGDRGN</sequence>
<feature type="domain" description="S1 motif" evidence="8">
    <location>
        <begin position="364"/>
        <end position="434"/>
    </location>
</feature>
<dbReference type="Proteomes" id="UP000092952">
    <property type="component" value="Chromosome"/>
</dbReference>
<feature type="domain" description="S1 motif" evidence="8">
    <location>
        <begin position="192"/>
        <end position="260"/>
    </location>
</feature>
<dbReference type="OrthoDB" id="9804077at2"/>
<dbReference type="FunFam" id="2.40.50.140:FF:000018">
    <property type="entry name" value="30S ribosomal protein S1"/>
    <property type="match status" value="1"/>
</dbReference>
<dbReference type="GO" id="GO:0006412">
    <property type="term" value="P:translation"/>
    <property type="evidence" value="ECO:0007669"/>
    <property type="project" value="InterPro"/>
</dbReference>
<evidence type="ECO:0000313" key="10">
    <source>
        <dbReference type="Proteomes" id="UP000092952"/>
    </source>
</evidence>
<evidence type="ECO:0000256" key="3">
    <source>
        <dbReference type="ARBA" id="ARBA00022884"/>
    </source>
</evidence>
<dbReference type="CDD" id="cd04465">
    <property type="entry name" value="S1_RPS1_repeat_ec2_hs2"/>
    <property type="match status" value="1"/>
</dbReference>
<dbReference type="AlphaFoldDB" id="A0A1B1YVZ9"/>
<dbReference type="NCBIfam" id="NF004954">
    <property type="entry name" value="PRK06299.1-4"/>
    <property type="match status" value="1"/>
</dbReference>
<protein>
    <recommendedName>
        <fullName evidence="6">Small ribosomal subunit protein bS1</fullName>
    </recommendedName>
    <alternativeName>
        <fullName evidence="7">30S ribosomal protein S1</fullName>
    </alternativeName>
</protein>
<dbReference type="PANTHER" id="PTHR10724:SF7">
    <property type="entry name" value="SMALL RIBOSOMAL SUBUNIT PROTEIN BS1C"/>
    <property type="match status" value="1"/>
</dbReference>
<dbReference type="KEGG" id="gbi:PG2T_12960"/>
<dbReference type="SMART" id="SM00316">
    <property type="entry name" value="S1"/>
    <property type="match status" value="6"/>
</dbReference>
<evidence type="ECO:0000256" key="7">
    <source>
        <dbReference type="ARBA" id="ARBA00035517"/>
    </source>
</evidence>
<dbReference type="InterPro" id="IPR012340">
    <property type="entry name" value="NA-bd_OB-fold"/>
</dbReference>
<dbReference type="InParanoid" id="A0A1B1YVZ9"/>
<dbReference type="Pfam" id="PF00575">
    <property type="entry name" value="S1"/>
    <property type="match status" value="6"/>
</dbReference>
<evidence type="ECO:0000256" key="6">
    <source>
        <dbReference type="ARBA" id="ARBA00035293"/>
    </source>
</evidence>
<evidence type="ECO:0000313" key="9">
    <source>
        <dbReference type="EMBL" id="ANX04994.1"/>
    </source>
</evidence>
<dbReference type="NCBIfam" id="NF004952">
    <property type="entry name" value="PRK06299.1-2"/>
    <property type="match status" value="1"/>
</dbReference>
<dbReference type="GO" id="GO:0003735">
    <property type="term" value="F:structural constituent of ribosome"/>
    <property type="evidence" value="ECO:0007669"/>
    <property type="project" value="InterPro"/>
</dbReference>
<keyword evidence="4 9" id="KW-0689">Ribosomal protein</keyword>
<dbReference type="GO" id="GO:0022627">
    <property type="term" value="C:cytosolic small ribosomal subunit"/>
    <property type="evidence" value="ECO:0007669"/>
    <property type="project" value="TreeGrafter"/>
</dbReference>
<dbReference type="SUPFAM" id="SSF50249">
    <property type="entry name" value="Nucleic acid-binding proteins"/>
    <property type="match status" value="6"/>
</dbReference>
<feature type="domain" description="S1 motif" evidence="8">
    <location>
        <begin position="105"/>
        <end position="171"/>
    </location>
</feature>
<dbReference type="FunCoup" id="A0A1B1YVZ9">
    <property type="interactions" value="546"/>
</dbReference>